<evidence type="ECO:0000256" key="11">
    <source>
        <dbReference type="ARBA" id="ARBA00023056"/>
    </source>
</evidence>
<proteinExistence type="inferred from homology"/>
<reference evidence="18 19" key="1">
    <citation type="submission" date="2014-01" db="EMBL/GenBank/DDBJ databases">
        <title>Actinotalea ferrariae CF5-4.</title>
        <authorList>
            <person name="Chen F."/>
            <person name="Li Y."/>
            <person name="Wang G."/>
        </authorList>
    </citation>
    <scope>NUCLEOTIDE SEQUENCE [LARGE SCALE GENOMIC DNA]</scope>
    <source>
        <strain evidence="18 19">CF5-4</strain>
    </source>
</reference>
<keyword evidence="9" id="KW-0418">Kinase</keyword>
<dbReference type="Gene3D" id="3.90.1200.10">
    <property type="match status" value="1"/>
</dbReference>
<keyword evidence="10" id="KW-0067">ATP-binding</keyword>
<organism evidence="18 19">
    <name type="scientific">Actinotalea ferrariae CF5-4</name>
    <dbReference type="NCBI Taxonomy" id="948458"/>
    <lineage>
        <taxon>Bacteria</taxon>
        <taxon>Bacillati</taxon>
        <taxon>Actinomycetota</taxon>
        <taxon>Actinomycetes</taxon>
        <taxon>Micrococcales</taxon>
        <taxon>Cellulomonadaceae</taxon>
        <taxon>Actinotalea</taxon>
    </lineage>
</organism>
<accession>A0A021VRL3</accession>
<dbReference type="InterPro" id="IPR011009">
    <property type="entry name" value="Kinase-like_dom_sf"/>
</dbReference>
<comment type="caution">
    <text evidence="18">The sequence shown here is derived from an EMBL/GenBank/DDBJ whole genome shotgun (WGS) entry which is preliminary data.</text>
</comment>
<dbReference type="Pfam" id="PF01636">
    <property type="entry name" value="APH"/>
    <property type="match status" value="1"/>
</dbReference>
<evidence type="ECO:0000256" key="1">
    <source>
        <dbReference type="ARBA" id="ARBA00004964"/>
    </source>
</evidence>
<evidence type="ECO:0000256" key="3">
    <source>
        <dbReference type="ARBA" id="ARBA00011245"/>
    </source>
</evidence>
<keyword evidence="7 18" id="KW-0808">Transferase</keyword>
<keyword evidence="6" id="KW-0321">Glycogen metabolism</keyword>
<evidence type="ECO:0000256" key="5">
    <source>
        <dbReference type="ARBA" id="ARBA00013882"/>
    </source>
</evidence>
<evidence type="ECO:0000256" key="6">
    <source>
        <dbReference type="ARBA" id="ARBA00022600"/>
    </source>
</evidence>
<dbReference type="SUPFAM" id="SSF56112">
    <property type="entry name" value="Protein kinase-like (PK-like)"/>
    <property type="match status" value="1"/>
</dbReference>
<dbReference type="UniPathway" id="UPA00164"/>
<evidence type="ECO:0000256" key="8">
    <source>
        <dbReference type="ARBA" id="ARBA00022741"/>
    </source>
</evidence>
<dbReference type="InterPro" id="IPR002575">
    <property type="entry name" value="Aminoglycoside_PTrfase"/>
</dbReference>
<evidence type="ECO:0000256" key="15">
    <source>
        <dbReference type="SAM" id="MobiDB-lite"/>
    </source>
</evidence>
<feature type="domain" description="Aminoglycoside phosphotransferase" evidence="16">
    <location>
        <begin position="244"/>
        <end position="345"/>
    </location>
</feature>
<dbReference type="EC" id="2.7.1.175" evidence="4"/>
<evidence type="ECO:0000256" key="12">
    <source>
        <dbReference type="ARBA" id="ARBA00023277"/>
    </source>
</evidence>
<evidence type="ECO:0000256" key="4">
    <source>
        <dbReference type="ARBA" id="ARBA00011962"/>
    </source>
</evidence>
<dbReference type="Pfam" id="PF18085">
    <property type="entry name" value="Mak_N_cap"/>
    <property type="match status" value="1"/>
</dbReference>
<evidence type="ECO:0000256" key="13">
    <source>
        <dbReference type="ARBA" id="ARBA00031251"/>
    </source>
</evidence>
<evidence type="ECO:0000256" key="10">
    <source>
        <dbReference type="ARBA" id="ARBA00022840"/>
    </source>
</evidence>
<evidence type="ECO:0000259" key="16">
    <source>
        <dbReference type="Pfam" id="PF01636"/>
    </source>
</evidence>
<evidence type="ECO:0000256" key="9">
    <source>
        <dbReference type="ARBA" id="ARBA00022777"/>
    </source>
</evidence>
<evidence type="ECO:0000313" key="19">
    <source>
        <dbReference type="Proteomes" id="UP000019753"/>
    </source>
</evidence>
<sequence>MAVLGTWLTARRWFPAKGTSGAVERVAVVDLHDPQDEARVGLHLLRLPSGALLQVPLVLRAPQTGLPAGLDPAAVVGTTPDGAVVVDGCHDPAFVRAWLAAAERPAGPAGSAGSAESAGSTRPAQAGPARPDLTGMRVLSGEQSNTSVILPALDPPAILKVFRGVSTGANPDVEVPLALSDAGWTGVPRPLAWLTGSWPAGDAATEDGSGSSTGHLGVLSELVLGAEDGFELACRHASEGASFGALAEDLGRTTAQMHAALRAALPSGTAASASADAVVTVLRTRAAAAVVAAPVLAGRAAAVEALFTEVARLSDLPPLQRVHGDYHLGQVLHSAGRGWSVLDFEGEPSASEAERNRPDLALRDLAGMLRSLDYAAAVGAASRPDWAEEARTRLVAGYLGETAGPTATDPDAAARTATTSALLRALELDKALYEVVYESRNRPSWVSIPLDGVDRLLEGVR</sequence>
<dbReference type="GO" id="GO:0016301">
    <property type="term" value="F:kinase activity"/>
    <property type="evidence" value="ECO:0007669"/>
    <property type="project" value="UniProtKB-KW"/>
</dbReference>
<feature type="region of interest" description="Disordered" evidence="15">
    <location>
        <begin position="105"/>
        <end position="136"/>
    </location>
</feature>
<evidence type="ECO:0000259" key="17">
    <source>
        <dbReference type="Pfam" id="PF18085"/>
    </source>
</evidence>
<dbReference type="GO" id="GO:0005978">
    <property type="term" value="P:glycogen biosynthetic process"/>
    <property type="evidence" value="ECO:0007669"/>
    <property type="project" value="UniProtKB-UniPathway"/>
</dbReference>
<comment type="pathway">
    <text evidence="1">Glycan biosynthesis; glycogen biosynthesis.</text>
</comment>
<keyword evidence="8" id="KW-0547">Nucleotide-binding</keyword>
<dbReference type="InterPro" id="IPR040999">
    <property type="entry name" value="Mak_N_cap"/>
</dbReference>
<evidence type="ECO:0000256" key="2">
    <source>
        <dbReference type="ARBA" id="ARBA00006219"/>
    </source>
</evidence>
<comment type="subunit">
    <text evidence="3">Monomer.</text>
</comment>
<comment type="similarity">
    <text evidence="2">Belongs to the aminoglycoside phosphotransferase family.</text>
</comment>
<comment type="catalytic activity">
    <reaction evidence="14">
        <text>D-maltose + ATP = alpha-maltose 1-phosphate + ADP + H(+)</text>
        <dbReference type="Rhea" id="RHEA:31915"/>
        <dbReference type="ChEBI" id="CHEBI:15378"/>
        <dbReference type="ChEBI" id="CHEBI:17306"/>
        <dbReference type="ChEBI" id="CHEBI:30616"/>
        <dbReference type="ChEBI" id="CHEBI:63576"/>
        <dbReference type="ChEBI" id="CHEBI:456216"/>
        <dbReference type="EC" id="2.7.1.175"/>
    </reaction>
</comment>
<dbReference type="GO" id="GO:0005524">
    <property type="term" value="F:ATP binding"/>
    <property type="evidence" value="ECO:0007669"/>
    <property type="project" value="UniProtKB-KW"/>
</dbReference>
<dbReference type="AlphaFoldDB" id="A0A021VRL3"/>
<evidence type="ECO:0000313" key="18">
    <source>
        <dbReference type="EMBL" id="EYR63776.1"/>
    </source>
</evidence>
<evidence type="ECO:0000256" key="7">
    <source>
        <dbReference type="ARBA" id="ARBA00022679"/>
    </source>
</evidence>
<keyword evidence="11" id="KW-0320">Glycogen biosynthesis</keyword>
<dbReference type="Proteomes" id="UP000019753">
    <property type="component" value="Unassembled WGS sequence"/>
</dbReference>
<evidence type="ECO:0000256" key="14">
    <source>
        <dbReference type="ARBA" id="ARBA00049067"/>
    </source>
</evidence>
<protein>
    <recommendedName>
        <fullName evidence="5">Maltokinase</fullName>
        <ecNumber evidence="4">2.7.1.175</ecNumber>
    </recommendedName>
    <alternativeName>
        <fullName evidence="13">Maltose-1-phosphate synthase</fullName>
    </alternativeName>
</protein>
<feature type="domain" description="Maltokinase N-terminal cap" evidence="17">
    <location>
        <begin position="7"/>
        <end position="91"/>
    </location>
</feature>
<keyword evidence="19" id="KW-1185">Reference proteome</keyword>
<keyword evidence="12" id="KW-0119">Carbohydrate metabolism</keyword>
<name>A0A021VRL3_9CELL</name>
<feature type="compositionally biased region" description="Low complexity" evidence="15">
    <location>
        <begin position="105"/>
        <end position="120"/>
    </location>
</feature>
<dbReference type="EMBL" id="AXCW01000068">
    <property type="protein sequence ID" value="EYR63776.1"/>
    <property type="molecule type" value="Genomic_DNA"/>
</dbReference>
<gene>
    <name evidence="18" type="ORF">N866_18360</name>
</gene>